<evidence type="ECO:0000313" key="1">
    <source>
        <dbReference type="EMBL" id="VTR91351.1"/>
    </source>
</evidence>
<proteinExistence type="predicted"/>
<accession>A0A6P2CQV8</accession>
<organism evidence="1 2">
    <name type="scientific">Gemmata massiliana</name>
    <dbReference type="NCBI Taxonomy" id="1210884"/>
    <lineage>
        <taxon>Bacteria</taxon>
        <taxon>Pseudomonadati</taxon>
        <taxon>Planctomycetota</taxon>
        <taxon>Planctomycetia</taxon>
        <taxon>Gemmatales</taxon>
        <taxon>Gemmataceae</taxon>
        <taxon>Gemmata</taxon>
    </lineage>
</organism>
<evidence type="ECO:0008006" key="3">
    <source>
        <dbReference type="Google" id="ProtNLM"/>
    </source>
</evidence>
<evidence type="ECO:0000313" key="2">
    <source>
        <dbReference type="Proteomes" id="UP000464178"/>
    </source>
</evidence>
<reference evidence="1 2" key="1">
    <citation type="submission" date="2019-05" db="EMBL/GenBank/DDBJ databases">
        <authorList>
            <consortium name="Science for Life Laboratories"/>
        </authorList>
    </citation>
    <scope>NUCLEOTIDE SEQUENCE [LARGE SCALE GENOMIC DNA]</scope>
    <source>
        <strain evidence="1">Soil9</strain>
    </source>
</reference>
<dbReference type="EMBL" id="LR593886">
    <property type="protein sequence ID" value="VTR91351.1"/>
    <property type="molecule type" value="Genomic_DNA"/>
</dbReference>
<dbReference type="Proteomes" id="UP000464178">
    <property type="component" value="Chromosome"/>
</dbReference>
<dbReference type="InterPro" id="IPR005358">
    <property type="entry name" value="Puta_zinc/iron-chelating_dom"/>
</dbReference>
<dbReference type="RefSeq" id="WP_162666354.1">
    <property type="nucleotide sequence ID" value="NZ_LR593886.1"/>
</dbReference>
<protein>
    <recommendedName>
        <fullName evidence="3">YkgJ family cysteine cluster protein</fullName>
    </recommendedName>
</protein>
<name>A0A6P2CQV8_9BACT</name>
<dbReference type="AlphaFoldDB" id="A0A6P2CQV8"/>
<dbReference type="KEGG" id="gms:SOIL9_63630"/>
<gene>
    <name evidence="1" type="ORF">SOIL9_63630</name>
</gene>
<sequence length="427" mass="46512">MQVRSLPVLQNWDCHSCGDCCRSYAVPATAEERRRIEGQGWESLPEFQGVPYFVKRGGEFYLNHRADGGCVFLGADNLCRIHGTFGSAAKPLACRIYPFLLVPAGDHWNLGLRLTCPSATENKGRALSAQLGDAREYAAFFESTTSKSALEAPPPPLQGSQAVSWSDVGRIATAFSKLLADEDDPFERRWRKILFIVMMLRKATFDGGGDPKKAVTGGKLSELLHVLGLAAEDEEPALATEVKRPGWAGRTVFRQLVAVFSRKDHGAEKGIAQRGPVSRFMSAVKFASARGRVPKVHAALPDAATFAAGEVPLGALSDTTVSLLVRWHRMKIESLQFCGAPNFGLSVWEGVESLALTFPAAMWLARVLVAGGKTPDAAVTQAVRMVDDNFGFNPLLGSVRQKFALRLIANRGDLPRLVAWYGRVNDE</sequence>
<dbReference type="Pfam" id="PF03692">
    <property type="entry name" value="CxxCxxCC"/>
    <property type="match status" value="1"/>
</dbReference>
<keyword evidence="2" id="KW-1185">Reference proteome</keyword>